<evidence type="ECO:0000259" key="1">
    <source>
        <dbReference type="Pfam" id="PF14491"/>
    </source>
</evidence>
<dbReference type="GeneID" id="92853061"/>
<dbReference type="RefSeq" id="WP_006638061.1">
    <property type="nucleotide sequence ID" value="NZ_BORD01000004.1"/>
</dbReference>
<evidence type="ECO:0000313" key="2">
    <source>
        <dbReference type="EMBL" id="ASB89502.1"/>
    </source>
</evidence>
<gene>
    <name evidence="2" type="ORF">S101395_02995</name>
</gene>
<dbReference type="Pfam" id="PF14491">
    <property type="entry name" value="DUF4435"/>
    <property type="match status" value="1"/>
</dbReference>
<proteinExistence type="predicted"/>
<feature type="domain" description="DUF4435" evidence="1">
    <location>
        <begin position="24"/>
        <end position="253"/>
    </location>
</feature>
<dbReference type="EMBL" id="CP021920">
    <property type="protein sequence ID" value="ASB89502.1"/>
    <property type="molecule type" value="Genomic_DNA"/>
</dbReference>
<protein>
    <recommendedName>
        <fullName evidence="1">DUF4435 domain-containing protein</fullName>
    </recommendedName>
</protein>
<organism evidence="2 3">
    <name type="scientific">Bacillus sonorensis</name>
    <dbReference type="NCBI Taxonomy" id="119858"/>
    <lineage>
        <taxon>Bacteria</taxon>
        <taxon>Bacillati</taxon>
        <taxon>Bacillota</taxon>
        <taxon>Bacilli</taxon>
        <taxon>Bacillales</taxon>
        <taxon>Bacillaceae</taxon>
        <taxon>Bacillus</taxon>
    </lineage>
</organism>
<sequence>MNPFPTRSEKSFLADVMLRHREYDIFLFIEDEKMRPVYNKIVERLVNGKLKIGKVYSLRSKKNVLEMFGKWKAEKSSLNKCFFIVDKDFDHFRHIEIPNHPNLIELEKFTLENYIVTKEGALSLLKLKVFDKEDYELESLLDWETWISYMYQSFKELFIVYAIAFKFTLEQNTSISPGRYFENGTYKIKQEEIKKYIQKIKEICYKKNINYEDEFSKIDDFYDVDGVYNYSGLIKGKYLAFGLFKYLHMKIIRKKLDEELSYYTMADNIDLEPLNFMKKKLLKESSQELVRSYISK</sequence>
<dbReference type="Proteomes" id="UP000196877">
    <property type="component" value="Chromosome"/>
</dbReference>
<keyword evidence="3" id="KW-1185">Reference proteome</keyword>
<reference evidence="2 3" key="1">
    <citation type="submission" date="2017-06" db="EMBL/GenBank/DDBJ databases">
        <title>Genome sequence of Bacillus sonorensis strain SRCM101395.</title>
        <authorList>
            <person name="Cho S.H."/>
        </authorList>
    </citation>
    <scope>NUCLEOTIDE SEQUENCE [LARGE SCALE GENOMIC DNA]</scope>
    <source>
        <strain evidence="2 3">SRCM101395</strain>
    </source>
</reference>
<dbReference type="InterPro" id="IPR029492">
    <property type="entry name" value="DUF4435"/>
</dbReference>
<name>A0ABN5AFB3_9BACI</name>
<accession>A0ABN5AFB3</accession>
<evidence type="ECO:0000313" key="3">
    <source>
        <dbReference type="Proteomes" id="UP000196877"/>
    </source>
</evidence>